<evidence type="ECO:0000256" key="1">
    <source>
        <dbReference type="SAM" id="MobiDB-lite"/>
    </source>
</evidence>
<dbReference type="AlphaFoldDB" id="Q6ATE6"/>
<feature type="region of interest" description="Disordered" evidence="1">
    <location>
        <begin position="129"/>
        <end position="162"/>
    </location>
</feature>
<feature type="compositionally biased region" description="Low complexity" evidence="1">
    <location>
        <begin position="51"/>
        <end position="67"/>
    </location>
</feature>
<feature type="compositionally biased region" description="Basic and acidic residues" evidence="1">
    <location>
        <begin position="1"/>
        <end position="12"/>
    </location>
</feature>
<feature type="compositionally biased region" description="Low complexity" evidence="1">
    <location>
        <begin position="132"/>
        <end position="141"/>
    </location>
</feature>
<gene>
    <name evidence="2" type="ORF">OSJNBb0069G11.14</name>
</gene>
<reference evidence="3" key="2">
    <citation type="journal article" date="2008" name="Nucleic Acids Res.">
        <title>The rice annotation project database (RAP-DB): 2008 update.</title>
        <authorList>
            <consortium name="The rice annotation project (RAP)"/>
        </authorList>
    </citation>
    <scope>GENOME REANNOTATION</scope>
    <source>
        <strain evidence="3">cv. Nipponbare</strain>
    </source>
</reference>
<accession>Q6ATE6</accession>
<name>Q6ATE6_ORYSJ</name>
<proteinExistence type="predicted"/>
<dbReference type="EMBL" id="AC137003">
    <property type="protein sequence ID" value="AAT85243.1"/>
    <property type="molecule type" value="Genomic_DNA"/>
</dbReference>
<evidence type="ECO:0000313" key="3">
    <source>
        <dbReference type="Proteomes" id="UP000000763"/>
    </source>
</evidence>
<reference evidence="3" key="1">
    <citation type="journal article" date="2005" name="Nature">
        <title>The map-based sequence of the rice genome.</title>
        <authorList>
            <consortium name="International rice genome sequencing project (IRGSP)"/>
            <person name="Matsumoto T."/>
            <person name="Wu J."/>
            <person name="Kanamori H."/>
            <person name="Katayose Y."/>
            <person name="Fujisawa M."/>
            <person name="Namiki N."/>
            <person name="Mizuno H."/>
            <person name="Yamamoto K."/>
            <person name="Antonio B.A."/>
            <person name="Baba T."/>
            <person name="Sakata K."/>
            <person name="Nagamura Y."/>
            <person name="Aoki H."/>
            <person name="Arikawa K."/>
            <person name="Arita K."/>
            <person name="Bito T."/>
            <person name="Chiden Y."/>
            <person name="Fujitsuka N."/>
            <person name="Fukunaka R."/>
            <person name="Hamada M."/>
            <person name="Harada C."/>
            <person name="Hayashi A."/>
            <person name="Hijishita S."/>
            <person name="Honda M."/>
            <person name="Hosokawa S."/>
            <person name="Ichikawa Y."/>
            <person name="Idonuma A."/>
            <person name="Iijima M."/>
            <person name="Ikeda M."/>
            <person name="Ikeno M."/>
            <person name="Ito K."/>
            <person name="Ito S."/>
            <person name="Ito T."/>
            <person name="Ito Y."/>
            <person name="Ito Y."/>
            <person name="Iwabuchi A."/>
            <person name="Kamiya K."/>
            <person name="Karasawa W."/>
            <person name="Kurita K."/>
            <person name="Katagiri S."/>
            <person name="Kikuta A."/>
            <person name="Kobayashi H."/>
            <person name="Kobayashi N."/>
            <person name="Machita K."/>
            <person name="Maehara T."/>
            <person name="Masukawa M."/>
            <person name="Mizubayashi T."/>
            <person name="Mukai Y."/>
            <person name="Nagasaki H."/>
            <person name="Nagata Y."/>
            <person name="Naito S."/>
            <person name="Nakashima M."/>
            <person name="Nakama Y."/>
            <person name="Nakamichi Y."/>
            <person name="Nakamura M."/>
            <person name="Meguro A."/>
            <person name="Negishi M."/>
            <person name="Ohta I."/>
            <person name="Ohta T."/>
            <person name="Okamoto M."/>
            <person name="Ono N."/>
            <person name="Saji S."/>
            <person name="Sakaguchi M."/>
            <person name="Sakai K."/>
            <person name="Shibata M."/>
            <person name="Shimokawa T."/>
            <person name="Song J."/>
            <person name="Takazaki Y."/>
            <person name="Terasawa K."/>
            <person name="Tsugane M."/>
            <person name="Tsuji K."/>
            <person name="Ueda S."/>
            <person name="Waki K."/>
            <person name="Yamagata H."/>
            <person name="Yamamoto M."/>
            <person name="Yamamoto S."/>
            <person name="Yamane H."/>
            <person name="Yoshiki S."/>
            <person name="Yoshihara R."/>
            <person name="Yukawa K."/>
            <person name="Zhong H."/>
            <person name="Yano M."/>
            <person name="Yuan Q."/>
            <person name="Ouyang S."/>
            <person name="Liu J."/>
            <person name="Jones K.M."/>
            <person name="Gansberger K."/>
            <person name="Moffat K."/>
            <person name="Hill J."/>
            <person name="Bera J."/>
            <person name="Fadrosh D."/>
            <person name="Jin S."/>
            <person name="Johri S."/>
            <person name="Kim M."/>
            <person name="Overton L."/>
            <person name="Reardon M."/>
            <person name="Tsitrin T."/>
            <person name="Vuong H."/>
            <person name="Weaver B."/>
            <person name="Ciecko A."/>
            <person name="Tallon L."/>
            <person name="Jackson J."/>
            <person name="Pai G."/>
            <person name="Aken S.V."/>
            <person name="Utterback T."/>
            <person name="Reidmuller S."/>
            <person name="Feldblyum T."/>
            <person name="Hsiao J."/>
            <person name="Zismann V."/>
            <person name="Iobst S."/>
            <person name="de Vazeille A.R."/>
            <person name="Buell C.R."/>
            <person name="Ying K."/>
            <person name="Li Y."/>
            <person name="Lu T."/>
            <person name="Huang Y."/>
            <person name="Zhao Q."/>
            <person name="Feng Q."/>
            <person name="Zhang L."/>
            <person name="Zhu J."/>
            <person name="Weng Q."/>
            <person name="Mu J."/>
            <person name="Lu Y."/>
            <person name="Fan D."/>
            <person name="Liu Y."/>
            <person name="Guan J."/>
            <person name="Zhang Y."/>
            <person name="Yu S."/>
            <person name="Liu X."/>
            <person name="Zhang Y."/>
            <person name="Hong G."/>
            <person name="Han B."/>
            <person name="Choisne N."/>
            <person name="Demange N."/>
            <person name="Orjeda G."/>
            <person name="Samain S."/>
            <person name="Cattolico L."/>
            <person name="Pelletier E."/>
            <person name="Couloux A."/>
            <person name="Segurens B."/>
            <person name="Wincker P."/>
            <person name="D'Hont A."/>
            <person name="Scarpelli C."/>
            <person name="Weissenbach J."/>
            <person name="Salanoubat M."/>
            <person name="Quetier F."/>
            <person name="Yu Y."/>
            <person name="Kim H.R."/>
            <person name="Rambo T."/>
            <person name="Currie J."/>
            <person name="Collura K."/>
            <person name="Luo M."/>
            <person name="Yang T."/>
            <person name="Ammiraju J.S.S."/>
            <person name="Engler F."/>
            <person name="Soderlund C."/>
            <person name="Wing R.A."/>
            <person name="Palmer L.E."/>
            <person name="de la Bastide M."/>
            <person name="Spiegel L."/>
            <person name="Nascimento L."/>
            <person name="Zutavern T."/>
            <person name="O'Shaughnessy A."/>
            <person name="Dike S."/>
            <person name="Dedhia N."/>
            <person name="Preston R."/>
            <person name="Balija V."/>
            <person name="McCombie W.R."/>
            <person name="Chow T."/>
            <person name="Chen H."/>
            <person name="Chung M."/>
            <person name="Chen C."/>
            <person name="Shaw J."/>
            <person name="Wu H."/>
            <person name="Hsiao K."/>
            <person name="Chao Y."/>
            <person name="Chu M."/>
            <person name="Cheng C."/>
            <person name="Hour A."/>
            <person name="Lee P."/>
            <person name="Lin S."/>
            <person name="Lin Y."/>
            <person name="Liou J."/>
            <person name="Liu S."/>
            <person name="Hsing Y."/>
            <person name="Raghuvanshi S."/>
            <person name="Mohanty A."/>
            <person name="Bharti A.K."/>
            <person name="Gaur A."/>
            <person name="Gupta V."/>
            <person name="Kumar D."/>
            <person name="Ravi V."/>
            <person name="Vij S."/>
            <person name="Kapur A."/>
            <person name="Khurana P."/>
            <person name="Khurana P."/>
            <person name="Khurana J.P."/>
            <person name="Tyagi A.K."/>
            <person name="Gaikwad K."/>
            <person name="Singh A."/>
            <person name="Dalal V."/>
            <person name="Srivastava S."/>
            <person name="Dixit A."/>
            <person name="Pal A.K."/>
            <person name="Ghazi I.A."/>
            <person name="Yadav M."/>
            <person name="Pandit A."/>
            <person name="Bhargava A."/>
            <person name="Sureshbabu K."/>
            <person name="Batra K."/>
            <person name="Sharma T.R."/>
            <person name="Mohapatra T."/>
            <person name="Singh N.K."/>
            <person name="Messing J."/>
            <person name="Nelson A.B."/>
            <person name="Fuks G."/>
            <person name="Kavchok S."/>
            <person name="Keizer G."/>
            <person name="Linton E."/>
            <person name="Llaca V."/>
            <person name="Song R."/>
            <person name="Tanyolac B."/>
            <person name="Young S."/>
            <person name="Ho-Il K."/>
            <person name="Hahn J.H."/>
            <person name="Sangsakoo G."/>
            <person name="Vanavichit A."/>
            <person name="de Mattos Luiz.A.T."/>
            <person name="Zimmer P.D."/>
            <person name="Malone G."/>
            <person name="Dellagostin O."/>
            <person name="de Oliveira A.C."/>
            <person name="Bevan M."/>
            <person name="Bancroft I."/>
            <person name="Minx P."/>
            <person name="Cordum H."/>
            <person name="Wilson R."/>
            <person name="Cheng Z."/>
            <person name="Jin W."/>
            <person name="Jiang J."/>
            <person name="Leong S.A."/>
            <person name="Iwama H."/>
            <person name="Gojobori T."/>
            <person name="Itoh T."/>
            <person name="Niimura Y."/>
            <person name="Fujii Y."/>
            <person name="Habara T."/>
            <person name="Sakai H."/>
            <person name="Sato Y."/>
            <person name="Wilson G."/>
            <person name="Kumar K."/>
            <person name="McCouch S."/>
            <person name="Juretic N."/>
            <person name="Hoen D."/>
            <person name="Wright S."/>
            <person name="Bruskiewich R."/>
            <person name="Bureau T."/>
            <person name="Miyao A."/>
            <person name="Hirochika H."/>
            <person name="Nishikawa T."/>
            <person name="Kadowaki K."/>
            <person name="Sugiura M."/>
            <person name="Burr B."/>
            <person name="Sasaki T."/>
        </authorList>
    </citation>
    <scope>NUCLEOTIDE SEQUENCE [LARGE SCALE GENOMIC DNA]</scope>
    <source>
        <strain evidence="3">cv. Nipponbare</strain>
    </source>
</reference>
<organism evidence="2 3">
    <name type="scientific">Oryza sativa subsp. japonica</name>
    <name type="common">Rice</name>
    <dbReference type="NCBI Taxonomy" id="39947"/>
    <lineage>
        <taxon>Eukaryota</taxon>
        <taxon>Viridiplantae</taxon>
        <taxon>Streptophyta</taxon>
        <taxon>Embryophyta</taxon>
        <taxon>Tracheophyta</taxon>
        <taxon>Spermatophyta</taxon>
        <taxon>Magnoliopsida</taxon>
        <taxon>Liliopsida</taxon>
        <taxon>Poales</taxon>
        <taxon>Poaceae</taxon>
        <taxon>BOP clade</taxon>
        <taxon>Oryzoideae</taxon>
        <taxon>Oryzeae</taxon>
        <taxon>Oryzinae</taxon>
        <taxon>Oryza</taxon>
        <taxon>Oryza sativa</taxon>
    </lineage>
</organism>
<feature type="compositionally biased region" description="Pro residues" evidence="1">
    <location>
        <begin position="142"/>
        <end position="153"/>
    </location>
</feature>
<feature type="region of interest" description="Disordered" evidence="1">
    <location>
        <begin position="1"/>
        <end position="105"/>
    </location>
</feature>
<protein>
    <submittedName>
        <fullName evidence="2">Uncharacterized protein</fullName>
    </submittedName>
</protein>
<evidence type="ECO:0000313" key="2">
    <source>
        <dbReference type="EMBL" id="AAT85243.1"/>
    </source>
</evidence>
<dbReference type="Proteomes" id="UP000000763">
    <property type="component" value="Chromosome 5"/>
</dbReference>
<sequence length="216" mass="22534">MARCLEHAAHSDTKRKRGLLTSSKGRGGAGKRAPPVSGTRAPVHRGPGPPRRSTTGPREPTVRIGPSRSGGQGRRGWGTARHKAGLVEPWRGGSAVSGDGDRREAREKRHAWAAAAHEIDAARQGGVRAAQSHRSPLSSLHLPPPLPLPPLHAPPRRRLRAAAPPPSCCRAAAFVTAAPPPQCAAPCAVVAAAVENNSVGKRNKPGVPLVNGYVLD</sequence>